<reference evidence="1" key="1">
    <citation type="submission" date="2021-02" db="EMBL/GenBank/DDBJ databases">
        <authorList>
            <person name="Nowell W R."/>
        </authorList>
    </citation>
    <scope>NUCLEOTIDE SEQUENCE</scope>
</reference>
<dbReference type="AlphaFoldDB" id="A0A816RC25"/>
<accession>A0A816RC25</accession>
<evidence type="ECO:0000313" key="1">
    <source>
        <dbReference type="EMBL" id="CAF2073326.1"/>
    </source>
</evidence>
<name>A0A816RC25_9BILA</name>
<sequence>SMRFDTFEVPFGIYSIRLGRIESNYSLIRLDLGA</sequence>
<dbReference type="Proteomes" id="UP000663887">
    <property type="component" value="Unassembled WGS sequence"/>
</dbReference>
<proteinExistence type="predicted"/>
<protein>
    <submittedName>
        <fullName evidence="1">Uncharacterized protein</fullName>
    </submittedName>
</protein>
<dbReference type="EMBL" id="CAJNRG010005182">
    <property type="protein sequence ID" value="CAF2073326.1"/>
    <property type="molecule type" value="Genomic_DNA"/>
</dbReference>
<feature type="non-terminal residue" evidence="1">
    <location>
        <position position="1"/>
    </location>
</feature>
<organism evidence="1 2">
    <name type="scientific">Rotaria magnacalcarata</name>
    <dbReference type="NCBI Taxonomy" id="392030"/>
    <lineage>
        <taxon>Eukaryota</taxon>
        <taxon>Metazoa</taxon>
        <taxon>Spiralia</taxon>
        <taxon>Gnathifera</taxon>
        <taxon>Rotifera</taxon>
        <taxon>Eurotatoria</taxon>
        <taxon>Bdelloidea</taxon>
        <taxon>Philodinida</taxon>
        <taxon>Philodinidae</taxon>
        <taxon>Rotaria</taxon>
    </lineage>
</organism>
<gene>
    <name evidence="1" type="ORF">XDN619_LOCUS13031</name>
</gene>
<comment type="caution">
    <text evidence="1">The sequence shown here is derived from an EMBL/GenBank/DDBJ whole genome shotgun (WGS) entry which is preliminary data.</text>
</comment>
<evidence type="ECO:0000313" key="2">
    <source>
        <dbReference type="Proteomes" id="UP000663887"/>
    </source>
</evidence>